<name>A0A9Q3DU02_9BASI</name>
<comment type="caution">
    <text evidence="1">The sequence shown here is derived from an EMBL/GenBank/DDBJ whole genome shotgun (WGS) entry which is preliminary data.</text>
</comment>
<reference evidence="1" key="1">
    <citation type="submission" date="2021-03" db="EMBL/GenBank/DDBJ databases">
        <title>Draft genome sequence of rust myrtle Austropuccinia psidii MF-1, a brazilian biotype.</title>
        <authorList>
            <person name="Quecine M.C."/>
            <person name="Pachon D.M.R."/>
            <person name="Bonatelli M.L."/>
            <person name="Correr F.H."/>
            <person name="Franceschini L.M."/>
            <person name="Leite T.F."/>
            <person name="Margarido G.R.A."/>
            <person name="Almeida C.A."/>
            <person name="Ferrarezi J.A."/>
            <person name="Labate C.A."/>
        </authorList>
    </citation>
    <scope>NUCLEOTIDE SEQUENCE</scope>
    <source>
        <strain evidence="1">MF-1</strain>
    </source>
</reference>
<accession>A0A9Q3DU02</accession>
<protein>
    <submittedName>
        <fullName evidence="1">Uncharacterized protein</fullName>
    </submittedName>
</protein>
<organism evidence="1 2">
    <name type="scientific">Austropuccinia psidii MF-1</name>
    <dbReference type="NCBI Taxonomy" id="1389203"/>
    <lineage>
        <taxon>Eukaryota</taxon>
        <taxon>Fungi</taxon>
        <taxon>Dikarya</taxon>
        <taxon>Basidiomycota</taxon>
        <taxon>Pucciniomycotina</taxon>
        <taxon>Pucciniomycetes</taxon>
        <taxon>Pucciniales</taxon>
        <taxon>Sphaerophragmiaceae</taxon>
        <taxon>Austropuccinia</taxon>
    </lineage>
</organism>
<keyword evidence="2" id="KW-1185">Reference proteome</keyword>
<dbReference type="AlphaFoldDB" id="A0A9Q3DU02"/>
<dbReference type="Proteomes" id="UP000765509">
    <property type="component" value="Unassembled WGS sequence"/>
</dbReference>
<proteinExistence type="predicted"/>
<sequence length="135" mass="15215">MMGPDGHPGNWELPPMMLICFMVTNRAWKSCRYSEAFACPVSWSFTCKSLGFPWFLSLLCTQIFVLVQDPNTPHSNPYACPGSQLFTRKSLFLSSFPTIQRTPQIGEDSRLFQDFLRLAQAPDSSHANPYAFPGS</sequence>
<dbReference type="EMBL" id="AVOT02020154">
    <property type="protein sequence ID" value="MBW0508147.1"/>
    <property type="molecule type" value="Genomic_DNA"/>
</dbReference>
<gene>
    <name evidence="1" type="ORF">O181_047862</name>
</gene>
<evidence type="ECO:0000313" key="2">
    <source>
        <dbReference type="Proteomes" id="UP000765509"/>
    </source>
</evidence>
<evidence type="ECO:0000313" key="1">
    <source>
        <dbReference type="EMBL" id="MBW0508147.1"/>
    </source>
</evidence>